<organism evidence="1 2">
    <name type="scientific">Flavilitoribacter nigricans (strain ATCC 23147 / DSM 23189 / NBRC 102662 / NCIMB 1420 / SS-2)</name>
    <name type="common">Lewinella nigricans</name>
    <dbReference type="NCBI Taxonomy" id="1122177"/>
    <lineage>
        <taxon>Bacteria</taxon>
        <taxon>Pseudomonadati</taxon>
        <taxon>Bacteroidota</taxon>
        <taxon>Saprospiria</taxon>
        <taxon>Saprospirales</taxon>
        <taxon>Lewinellaceae</taxon>
        <taxon>Flavilitoribacter</taxon>
    </lineage>
</organism>
<keyword evidence="2" id="KW-1185">Reference proteome</keyword>
<dbReference type="AlphaFoldDB" id="A0A2D0NEJ7"/>
<protein>
    <submittedName>
        <fullName evidence="1">Uncharacterized protein</fullName>
    </submittedName>
</protein>
<reference evidence="1 2" key="1">
    <citation type="submission" date="2017-10" db="EMBL/GenBank/DDBJ databases">
        <title>The draft genome sequence of Lewinella nigricans NBRC 102662.</title>
        <authorList>
            <person name="Wang K."/>
        </authorList>
    </citation>
    <scope>NUCLEOTIDE SEQUENCE [LARGE SCALE GENOMIC DNA]</scope>
    <source>
        <strain evidence="1 2">NBRC 102662</strain>
    </source>
</reference>
<evidence type="ECO:0000313" key="2">
    <source>
        <dbReference type="Proteomes" id="UP000223913"/>
    </source>
</evidence>
<name>A0A2D0NEJ7_FLAN2</name>
<dbReference type="EMBL" id="PDUD01000013">
    <property type="protein sequence ID" value="PHN06922.1"/>
    <property type="molecule type" value="Genomic_DNA"/>
</dbReference>
<sequence length="78" mass="9147">MVITTKVTDILIEIEIQVFILNWCLFGKKIELIWYRSDVLLRVFVCRSKKDNHKIFIEKAGRPATSIFLLVPLNSVRI</sequence>
<accession>A0A2D0NEJ7</accession>
<proteinExistence type="predicted"/>
<evidence type="ECO:0000313" key="1">
    <source>
        <dbReference type="EMBL" id="PHN06922.1"/>
    </source>
</evidence>
<dbReference type="Proteomes" id="UP000223913">
    <property type="component" value="Unassembled WGS sequence"/>
</dbReference>
<comment type="caution">
    <text evidence="1">The sequence shown here is derived from an EMBL/GenBank/DDBJ whole genome shotgun (WGS) entry which is preliminary data.</text>
</comment>
<gene>
    <name evidence="1" type="ORF">CRP01_08890</name>
</gene>